<reference evidence="6" key="1">
    <citation type="submission" date="2020-11" db="EMBL/GenBank/DDBJ databases">
        <authorList>
            <person name="Tran Van P."/>
        </authorList>
    </citation>
    <scope>NUCLEOTIDE SEQUENCE</scope>
</reference>
<keyword evidence="4" id="KW-0496">Mitochondrion</keyword>
<proteinExistence type="predicted"/>
<comment type="subcellular location">
    <subcellularLocation>
        <location evidence="1">Mitochondrion membrane</location>
    </subcellularLocation>
</comment>
<dbReference type="PANTHER" id="PTHR12297:SF3">
    <property type="entry name" value="HIG1 DOMAIN FAMILY MEMBER 1A"/>
    <property type="match status" value="1"/>
</dbReference>
<dbReference type="Gene3D" id="6.10.140.1320">
    <property type="match status" value="1"/>
</dbReference>
<keyword evidence="2" id="KW-0812">Transmembrane</keyword>
<dbReference type="GO" id="GO:0031966">
    <property type="term" value="C:mitochondrial membrane"/>
    <property type="evidence" value="ECO:0007669"/>
    <property type="project" value="UniProtKB-SubCell"/>
</dbReference>
<accession>A0A7R8ZKQ6</accession>
<dbReference type="AlphaFoldDB" id="A0A7R8ZKQ6"/>
<name>A0A7R8ZKQ6_9CRUS</name>
<keyword evidence="3" id="KW-1133">Transmembrane helix</keyword>
<dbReference type="InterPro" id="IPR050355">
    <property type="entry name" value="RCF1"/>
</dbReference>
<dbReference type="Pfam" id="PF04588">
    <property type="entry name" value="HIG_1_N"/>
    <property type="match status" value="1"/>
</dbReference>
<evidence type="ECO:0000256" key="3">
    <source>
        <dbReference type="ARBA" id="ARBA00022989"/>
    </source>
</evidence>
<dbReference type="PANTHER" id="PTHR12297">
    <property type="entry name" value="HYPOXIA-INDUCBILE GENE 1 HIG1 -RELATED"/>
    <property type="match status" value="1"/>
</dbReference>
<organism evidence="6">
    <name type="scientific">Cyprideis torosa</name>
    <dbReference type="NCBI Taxonomy" id="163714"/>
    <lineage>
        <taxon>Eukaryota</taxon>
        <taxon>Metazoa</taxon>
        <taxon>Ecdysozoa</taxon>
        <taxon>Arthropoda</taxon>
        <taxon>Crustacea</taxon>
        <taxon>Oligostraca</taxon>
        <taxon>Ostracoda</taxon>
        <taxon>Podocopa</taxon>
        <taxon>Podocopida</taxon>
        <taxon>Cytherocopina</taxon>
        <taxon>Cytheroidea</taxon>
        <taxon>Cytherideidae</taxon>
        <taxon>Cyprideis</taxon>
    </lineage>
</organism>
<dbReference type="EMBL" id="OB661462">
    <property type="protein sequence ID" value="CAD7228275.1"/>
    <property type="molecule type" value="Genomic_DNA"/>
</dbReference>
<keyword evidence="5" id="KW-0472">Membrane</keyword>
<evidence type="ECO:0000256" key="1">
    <source>
        <dbReference type="ARBA" id="ARBA00004325"/>
    </source>
</evidence>
<dbReference type="PROSITE" id="PS51503">
    <property type="entry name" value="HIG1"/>
    <property type="match status" value="1"/>
</dbReference>
<evidence type="ECO:0000313" key="6">
    <source>
        <dbReference type="EMBL" id="CAD7228275.1"/>
    </source>
</evidence>
<protein>
    <submittedName>
        <fullName evidence="6">Uncharacterized protein</fullName>
    </submittedName>
</protein>
<evidence type="ECO:0000256" key="2">
    <source>
        <dbReference type="ARBA" id="ARBA00022692"/>
    </source>
</evidence>
<dbReference type="OrthoDB" id="10003563at2759"/>
<evidence type="ECO:0000256" key="4">
    <source>
        <dbReference type="ARBA" id="ARBA00023128"/>
    </source>
</evidence>
<dbReference type="InterPro" id="IPR007667">
    <property type="entry name" value="Hypoxia_induced_domain"/>
</dbReference>
<gene>
    <name evidence="6" type="ORF">CTOB1V02_LOCUS6162</name>
</gene>
<dbReference type="GO" id="GO:0097250">
    <property type="term" value="P:mitochondrial respirasome assembly"/>
    <property type="evidence" value="ECO:0007669"/>
    <property type="project" value="TreeGrafter"/>
</dbReference>
<sequence>MASGEEYVSAADSGGIGQNLTRKMKEHPYVPFGILGALGAVAFSVFKARTRGHHPALPTSLYIIHTRLAAQGFVVVGMLGGVISMLYKNHYKPYMAGTWHEVDENDHKRY</sequence>
<evidence type="ECO:0000256" key="5">
    <source>
        <dbReference type="ARBA" id="ARBA00023136"/>
    </source>
</evidence>